<organism evidence="1 2">
    <name type="scientific">Candidatus Lokiarchaeum ossiferum</name>
    <dbReference type="NCBI Taxonomy" id="2951803"/>
    <lineage>
        <taxon>Archaea</taxon>
        <taxon>Promethearchaeati</taxon>
        <taxon>Promethearchaeota</taxon>
        <taxon>Promethearchaeia</taxon>
        <taxon>Promethearchaeales</taxon>
        <taxon>Promethearchaeaceae</taxon>
        <taxon>Candidatus Lokiarchaeum</taxon>
    </lineage>
</organism>
<name>A0ABY6HMX6_9ARCH</name>
<accession>A0ABY6HMX6</accession>
<sequence>MPIEINFNKYLPSGATFYAYYSILKDFDVPNKPIDPIGSKSTTLLDFGNYI</sequence>
<proteinExistence type="predicted"/>
<gene>
    <name evidence="1" type="ORF">NEF87_000943</name>
</gene>
<protein>
    <submittedName>
        <fullName evidence="1">Uncharacterized protein</fullName>
    </submittedName>
</protein>
<dbReference type="Proteomes" id="UP001208689">
    <property type="component" value="Chromosome"/>
</dbReference>
<reference evidence="1" key="1">
    <citation type="submission" date="2022-09" db="EMBL/GenBank/DDBJ databases">
        <title>Actin cytoskeleton and complex cell architecture in an #Asgard archaeon.</title>
        <authorList>
            <person name="Ponce Toledo R.I."/>
            <person name="Schleper C."/>
            <person name="Rodrigues Oliveira T."/>
            <person name="Wollweber F."/>
            <person name="Xu J."/>
            <person name="Rittmann S."/>
            <person name="Klingl A."/>
            <person name="Pilhofer M."/>
        </authorList>
    </citation>
    <scope>NUCLEOTIDE SEQUENCE</scope>
    <source>
        <strain evidence="1">B-35</strain>
    </source>
</reference>
<keyword evidence="2" id="KW-1185">Reference proteome</keyword>
<evidence type="ECO:0000313" key="1">
    <source>
        <dbReference type="EMBL" id="UYP44658.1"/>
    </source>
</evidence>
<dbReference type="EMBL" id="CP104013">
    <property type="protein sequence ID" value="UYP44658.1"/>
    <property type="molecule type" value="Genomic_DNA"/>
</dbReference>
<evidence type="ECO:0000313" key="2">
    <source>
        <dbReference type="Proteomes" id="UP001208689"/>
    </source>
</evidence>